<dbReference type="Gene3D" id="1.10.472.10">
    <property type="entry name" value="Cyclin-like"/>
    <property type="match status" value="2"/>
</dbReference>
<dbReference type="GO" id="GO:0006357">
    <property type="term" value="P:regulation of transcription by RNA polymerase II"/>
    <property type="evidence" value="ECO:0007669"/>
    <property type="project" value="InterPro"/>
</dbReference>
<keyword evidence="4" id="KW-1185">Reference proteome</keyword>
<feature type="compositionally biased region" description="Polar residues" evidence="3">
    <location>
        <begin position="606"/>
        <end position="617"/>
    </location>
</feature>
<evidence type="ECO:0000313" key="4">
    <source>
        <dbReference type="Proteomes" id="UP000095282"/>
    </source>
</evidence>
<dbReference type="SUPFAM" id="SSF47954">
    <property type="entry name" value="Cyclin-like"/>
    <property type="match status" value="2"/>
</dbReference>
<feature type="compositionally biased region" description="Basic and acidic residues" evidence="3">
    <location>
        <begin position="589"/>
        <end position="605"/>
    </location>
</feature>
<organism evidence="4 5">
    <name type="scientific">Caenorhabditis tropicalis</name>
    <dbReference type="NCBI Taxonomy" id="1561998"/>
    <lineage>
        <taxon>Eukaryota</taxon>
        <taxon>Metazoa</taxon>
        <taxon>Ecdysozoa</taxon>
        <taxon>Nematoda</taxon>
        <taxon>Chromadorea</taxon>
        <taxon>Rhabditida</taxon>
        <taxon>Rhabditina</taxon>
        <taxon>Rhabditomorpha</taxon>
        <taxon>Rhabditoidea</taxon>
        <taxon>Rhabditidae</taxon>
        <taxon>Peloderinae</taxon>
        <taxon>Caenorhabditis</taxon>
    </lineage>
</organism>
<dbReference type="STRING" id="1561998.A0A1I7UF18"/>
<protein>
    <submittedName>
        <fullName evidence="5">CYCLIN domain-containing protein</fullName>
    </submittedName>
</protein>
<dbReference type="Proteomes" id="UP000095282">
    <property type="component" value="Unplaced"/>
</dbReference>
<dbReference type="InterPro" id="IPR043198">
    <property type="entry name" value="Cyclin/Ssn8"/>
</dbReference>
<feature type="compositionally biased region" description="Polar residues" evidence="3">
    <location>
        <begin position="1"/>
        <end position="19"/>
    </location>
</feature>
<reference evidence="5" key="1">
    <citation type="submission" date="2016-11" db="UniProtKB">
        <authorList>
            <consortium name="WormBaseParasite"/>
        </authorList>
    </citation>
    <scope>IDENTIFICATION</scope>
</reference>
<dbReference type="PANTHER" id="PTHR10026">
    <property type="entry name" value="CYCLIN"/>
    <property type="match status" value="1"/>
</dbReference>
<evidence type="ECO:0000256" key="2">
    <source>
        <dbReference type="SAM" id="Coils"/>
    </source>
</evidence>
<keyword evidence="2" id="KW-0175">Coiled coil</keyword>
<dbReference type="InterPro" id="IPR036915">
    <property type="entry name" value="Cyclin-like_sf"/>
</dbReference>
<feature type="compositionally biased region" description="Basic and acidic residues" evidence="3">
    <location>
        <begin position="41"/>
        <end position="63"/>
    </location>
</feature>
<feature type="region of interest" description="Disordered" evidence="3">
    <location>
        <begin position="675"/>
        <end position="703"/>
    </location>
</feature>
<sequence>MAPSTSKPSRVVVSKNTRAASKKVNVAPTNARASSRPASIRQERRPSSRREESRPASRREQNRDFVIVELTSDNFPLEGKSADLVEWEPTVVELRDVEAKLKEHPECRQLLERYRTAKSSPTPVSLSMKADDLYARFENVLYEIDVLSFTAHGKVRLSWKMYPAAIAGVVDAQGPATAEEEIEELKKNLEEKEQENAILQERIDLMATENEKLEQKMKEMIEGQRMMLDQEAARYNDVEAWVRQAMAVERLNNRGAFIPELEEAVRAHQPDEQAIMSSPNHVTYPKDDKHHKINGPSSSTTVTGDGWFRTLDQLVHDTPSRRDGLSFEQENFMLHNGCDFIKHLCEHLMKEPMFAKKMRSSGYESLLSQSVMHFRRCFCHFSLKRFDIFETAAFCLIFVCKYRDVCVPTDSVREILGQQIPLVCPDEETRDIQEQVMSRLQLNISEAIERNIDVLTPHSYVLEWWQEKQNEDSFLIDMNQVLDFTDVALFLTTEVLIITNWSIQYTASFIAAACLVLTAKINDIDLQFVFSSEKRQTWISLFNEDMLARDFTPLIEKIFKDPLYVFDKVKELKHESFLTRKFTYVPVKKEQQPEEGLEDSREENQKGQCTPKDQNNPLERRLELEIPMRNTPSKETADMSFAENPVPYHPTSDSIEEVLPATRLMFGKTYIKRNRNPNYYKLKDSNPNKERQQESDVPAEPLL</sequence>
<feature type="region of interest" description="Disordered" evidence="3">
    <location>
        <begin position="589"/>
        <end position="653"/>
    </location>
</feature>
<name>A0A1I7UF18_9PELO</name>
<feature type="coiled-coil region" evidence="2">
    <location>
        <begin position="175"/>
        <end position="223"/>
    </location>
</feature>
<dbReference type="WBParaSite" id="Csp11.Scaffold629.g8666.t1">
    <property type="protein sequence ID" value="Csp11.Scaffold629.g8666.t1"/>
    <property type="gene ID" value="Csp11.Scaffold629.g8666"/>
</dbReference>
<dbReference type="GO" id="GO:0016538">
    <property type="term" value="F:cyclin-dependent protein serine/threonine kinase regulator activity"/>
    <property type="evidence" value="ECO:0007669"/>
    <property type="project" value="InterPro"/>
</dbReference>
<keyword evidence="1" id="KW-0195">Cyclin</keyword>
<evidence type="ECO:0000256" key="3">
    <source>
        <dbReference type="SAM" id="MobiDB-lite"/>
    </source>
</evidence>
<feature type="region of interest" description="Disordered" evidence="3">
    <location>
        <begin position="1"/>
        <end position="63"/>
    </location>
</feature>
<evidence type="ECO:0000313" key="5">
    <source>
        <dbReference type="WBParaSite" id="Csp11.Scaffold629.g8666.t1"/>
    </source>
</evidence>
<accession>A0A1I7UF18</accession>
<dbReference type="eggNOG" id="KOG0834">
    <property type="taxonomic scope" value="Eukaryota"/>
</dbReference>
<evidence type="ECO:0000256" key="1">
    <source>
        <dbReference type="ARBA" id="ARBA00023127"/>
    </source>
</evidence>
<feature type="compositionally biased region" description="Polar residues" evidence="3">
    <location>
        <begin position="27"/>
        <end position="37"/>
    </location>
</feature>
<feature type="compositionally biased region" description="Basic and acidic residues" evidence="3">
    <location>
        <begin position="681"/>
        <end position="694"/>
    </location>
</feature>
<dbReference type="AlphaFoldDB" id="A0A1I7UF18"/>
<dbReference type="Pfam" id="PF21797">
    <property type="entry name" value="CycT2-like_C"/>
    <property type="match status" value="1"/>
</dbReference>
<proteinExistence type="predicted"/>